<keyword evidence="4 13" id="KW-0812">Transmembrane</keyword>
<comment type="caution">
    <text evidence="16">The sequence shown here is derived from an EMBL/GenBank/DDBJ whole genome shotgun (WGS) entry which is preliminary data.</text>
</comment>
<dbReference type="InterPro" id="IPR027417">
    <property type="entry name" value="P-loop_NTPase"/>
</dbReference>
<evidence type="ECO:0000256" key="2">
    <source>
        <dbReference type="ARBA" id="ARBA00007577"/>
    </source>
</evidence>
<dbReference type="GO" id="GO:0005743">
    <property type="term" value="C:mitochondrial inner membrane"/>
    <property type="evidence" value="ECO:0007669"/>
    <property type="project" value="TreeGrafter"/>
</dbReference>
<evidence type="ECO:0000256" key="5">
    <source>
        <dbReference type="ARBA" id="ARBA00022737"/>
    </source>
</evidence>
<comment type="similarity">
    <text evidence="2">Belongs to the ABC transporter superfamily. ABCB family. Multidrug resistance exporter (TC 3.A.1.201) subfamily.</text>
</comment>
<feature type="domain" description="ABC transmembrane type-1" evidence="15">
    <location>
        <begin position="682"/>
        <end position="943"/>
    </location>
</feature>
<feature type="transmembrane region" description="Helical" evidence="13">
    <location>
        <begin position="142"/>
        <end position="160"/>
    </location>
</feature>
<sequence length="1220" mass="133615">MQRDPSCRSVGSGSKGCEDPSFQHEENVEQIDQLKPKKKAKENEKPEKQMVGILELFCYADGVDVLLMIVGLVAAAANGTGMPLLIIFFGEMTNSFVLSGMQPNDTSVSNSSCPSDPGVDIEGDMTNDINTIREGIGDKISIFLQFFSTFVSGLIVGFIYGWKLTLVVMSVSPLLASSAAVWSTLLASLTAKELSAYAKAGAVAEEILTSIRTVVAFNGQQKALEKYDANLEMAKRVGMKKSITTNTCLGLSQFFIFGSYALAFWYGTKLTAEDPHYDIGRVLIVFFSVLVGAFSLGQAAPNLENVSSARGAAYEVYKIINKKRLIDSSSKEGYKPDKLVGEIEFRNIHFSYPSRPDVKILKGLNLKVQTGKTIALVGASGCGKSTTVQLLQRFYDPDQGEIILDGRDIRTLNTKWLRENIGIVSQEPVLFATTIAENIRYGREDISDAEIEQAAKEANAFDFISRLPDKFNTMVGERGAQLSGGQKQRIAIARALARNPKILLLDEATSALDTQSESIVQAALDKARAGRTTIVIAHRLSTIRTADTIAGFEKGVVVEQGTHSELMLQKGLYYSLVMQQGCSSDVQDDGTSEDSEGPGAEEYEENINPVEELILEDHFEKSVIPGRGSIQRKSSRYKSKRSSSKNPFGKKKEKKEVEEENLPAVSYLKILALNKPEWFYVLLGVIAAAVIGAVHPAFAVIFGKIIGAFQERDPVKRSKNTVVLSLIFLLLGVIILAAYIIQEIGWYDDQKNAVGVLLTRLATDASQVKGATGSRLALMTMTVFTLVTAIIIAFVYGWQLTLLILACIPFIVGANAVNASSMSGHAAEDQKALEEAGRISTESVENIRTVASLTKEEAFYERYVASLNHTYRKSLKKAPFYGFTYGISQSSEYFINAAVFRFGAWLIANCLTNFEDVFIVFSSVMFAAMNVGQSASMAPDYGKARTSAQRIFQLLDRKPLIDSYSEQGEKLSRFEGNIEFRNIHFVYPTRPEVQVLQGLNVKVNKGQTLALVGSSGCGKSTSIQLLERFYDPVEGQVLADGIDTKSLHLQWLRSRLGLVSQEPILFDCSIAENIQYGDNSRVVSQEEIEAAAKAANIHAFIEKLPEKYNTRVGEKGAQLSGGQKQRIAIARALVRNPAVLLLDEATSALDTESEKIVQKALDNARQGRTCIVIAHRLSTVQTADIIVVIHNGRVVEQGTHSQLLAKEGHYYALVNAQVSN</sequence>
<evidence type="ECO:0000256" key="10">
    <source>
        <dbReference type="ARBA" id="ARBA00023136"/>
    </source>
</evidence>
<gene>
    <name evidence="16" type="ORF">DUI87_18280</name>
</gene>
<dbReference type="GO" id="GO:0015421">
    <property type="term" value="F:ABC-type oligopeptide transporter activity"/>
    <property type="evidence" value="ECO:0007669"/>
    <property type="project" value="TreeGrafter"/>
</dbReference>
<feature type="transmembrane region" description="Helical" evidence="13">
    <location>
        <begin position="65"/>
        <end position="89"/>
    </location>
</feature>
<keyword evidence="5" id="KW-0677">Repeat</keyword>
<dbReference type="InterPro" id="IPR017871">
    <property type="entry name" value="ABC_transporter-like_CS"/>
</dbReference>
<feature type="region of interest" description="Disordered" evidence="12">
    <location>
        <begin position="628"/>
        <end position="655"/>
    </location>
</feature>
<dbReference type="Proteomes" id="UP000269221">
    <property type="component" value="Unassembled WGS sequence"/>
</dbReference>
<accession>A0A3M0JWG7</accession>
<dbReference type="AlphaFoldDB" id="A0A3M0JWG7"/>
<feature type="transmembrane region" description="Helical" evidence="13">
    <location>
        <begin position="279"/>
        <end position="300"/>
    </location>
</feature>
<evidence type="ECO:0000256" key="6">
    <source>
        <dbReference type="ARBA" id="ARBA00022741"/>
    </source>
</evidence>
<dbReference type="Pfam" id="PF00664">
    <property type="entry name" value="ABC_membrane"/>
    <property type="match status" value="2"/>
</dbReference>
<evidence type="ECO:0000256" key="11">
    <source>
        <dbReference type="ARBA" id="ARBA00023180"/>
    </source>
</evidence>
<dbReference type="InterPro" id="IPR039421">
    <property type="entry name" value="Type_1_exporter"/>
</dbReference>
<evidence type="ECO:0000256" key="3">
    <source>
        <dbReference type="ARBA" id="ARBA00022448"/>
    </source>
</evidence>
<dbReference type="PROSITE" id="PS00211">
    <property type="entry name" value="ABC_TRANSPORTER_1"/>
    <property type="match status" value="2"/>
</dbReference>
<proteinExistence type="inferred from homology"/>
<keyword evidence="8" id="KW-1278">Translocase</keyword>
<feature type="transmembrane region" description="Helical" evidence="13">
    <location>
        <begin position="243"/>
        <end position="267"/>
    </location>
</feature>
<keyword evidence="7" id="KW-0067">ATP-binding</keyword>
<comment type="subcellular location">
    <subcellularLocation>
        <location evidence="1">Membrane</location>
        <topology evidence="1">Multi-pass membrane protein</topology>
    </subcellularLocation>
</comment>
<organism evidence="16 17">
    <name type="scientific">Hirundo rustica rustica</name>
    <dbReference type="NCBI Taxonomy" id="333673"/>
    <lineage>
        <taxon>Eukaryota</taxon>
        <taxon>Metazoa</taxon>
        <taxon>Chordata</taxon>
        <taxon>Craniata</taxon>
        <taxon>Vertebrata</taxon>
        <taxon>Euteleostomi</taxon>
        <taxon>Archelosauria</taxon>
        <taxon>Archosauria</taxon>
        <taxon>Dinosauria</taxon>
        <taxon>Saurischia</taxon>
        <taxon>Theropoda</taxon>
        <taxon>Coelurosauria</taxon>
        <taxon>Aves</taxon>
        <taxon>Neognathae</taxon>
        <taxon>Neoaves</taxon>
        <taxon>Telluraves</taxon>
        <taxon>Australaves</taxon>
        <taxon>Passeriformes</taxon>
        <taxon>Sylvioidea</taxon>
        <taxon>Hirundinidae</taxon>
        <taxon>Hirundo</taxon>
    </lineage>
</organism>
<dbReference type="SUPFAM" id="SSF52540">
    <property type="entry name" value="P-loop containing nucleoside triphosphate hydrolases"/>
    <property type="match status" value="2"/>
</dbReference>
<reference evidence="16 17" key="1">
    <citation type="submission" date="2018-07" db="EMBL/GenBank/DDBJ databases">
        <title>A high quality draft genome assembly of the barn swallow (H. rustica rustica).</title>
        <authorList>
            <person name="Formenti G."/>
            <person name="Chiara M."/>
            <person name="Poveda L."/>
            <person name="Francoijs K.-J."/>
            <person name="Bonisoli-Alquati A."/>
            <person name="Canova L."/>
            <person name="Gianfranceschi L."/>
            <person name="Horner D.S."/>
            <person name="Saino N."/>
        </authorList>
    </citation>
    <scope>NUCLEOTIDE SEQUENCE [LARGE SCALE GENOMIC DNA]</scope>
    <source>
        <strain evidence="16">Chelidonia</strain>
        <tissue evidence="16">Blood</tissue>
    </source>
</reference>
<dbReference type="EMBL" id="QRBI01000123">
    <property type="protein sequence ID" value="RMC05098.1"/>
    <property type="molecule type" value="Genomic_DNA"/>
</dbReference>
<evidence type="ECO:0000256" key="4">
    <source>
        <dbReference type="ARBA" id="ARBA00022692"/>
    </source>
</evidence>
<dbReference type="InterPro" id="IPR003439">
    <property type="entry name" value="ABC_transporter-like_ATP-bd"/>
</dbReference>
<evidence type="ECO:0000256" key="7">
    <source>
        <dbReference type="ARBA" id="ARBA00022840"/>
    </source>
</evidence>
<evidence type="ECO:0008006" key="18">
    <source>
        <dbReference type="Google" id="ProtNLM"/>
    </source>
</evidence>
<dbReference type="FunFam" id="3.40.50.300:FF:000479">
    <property type="entry name" value="Multidrug resistance protein 1A"/>
    <property type="match status" value="1"/>
</dbReference>
<evidence type="ECO:0000259" key="14">
    <source>
        <dbReference type="PROSITE" id="PS50893"/>
    </source>
</evidence>
<dbReference type="Pfam" id="PF00005">
    <property type="entry name" value="ABC_tran"/>
    <property type="match status" value="2"/>
</dbReference>
<feature type="compositionally biased region" description="Basic and acidic residues" evidence="12">
    <location>
        <begin position="16"/>
        <end position="45"/>
    </location>
</feature>
<keyword evidence="17" id="KW-1185">Reference proteome</keyword>
<dbReference type="InterPro" id="IPR003593">
    <property type="entry name" value="AAA+_ATPase"/>
</dbReference>
<feature type="transmembrane region" description="Helical" evidence="13">
    <location>
        <begin position="678"/>
        <end position="702"/>
    </location>
</feature>
<evidence type="ECO:0000256" key="1">
    <source>
        <dbReference type="ARBA" id="ARBA00004141"/>
    </source>
</evidence>
<feature type="compositionally biased region" description="Acidic residues" evidence="12">
    <location>
        <begin position="586"/>
        <end position="603"/>
    </location>
</feature>
<dbReference type="PROSITE" id="PS50929">
    <property type="entry name" value="ABC_TM1F"/>
    <property type="match status" value="2"/>
</dbReference>
<keyword evidence="3" id="KW-0813">Transport</keyword>
<evidence type="ECO:0000256" key="12">
    <source>
        <dbReference type="SAM" id="MobiDB-lite"/>
    </source>
</evidence>
<keyword evidence="10 13" id="KW-0472">Membrane</keyword>
<dbReference type="GO" id="GO:0016887">
    <property type="term" value="F:ATP hydrolysis activity"/>
    <property type="evidence" value="ECO:0007669"/>
    <property type="project" value="InterPro"/>
</dbReference>
<protein>
    <recommendedName>
        <fullName evidence="18">Bile salt export pump</fullName>
    </recommendedName>
</protein>
<feature type="compositionally biased region" description="Basic residues" evidence="12">
    <location>
        <begin position="633"/>
        <end position="653"/>
    </location>
</feature>
<dbReference type="InterPro" id="IPR036640">
    <property type="entry name" value="ABC1_TM_sf"/>
</dbReference>
<dbReference type="GO" id="GO:0090374">
    <property type="term" value="P:oligopeptide export from mitochondrion"/>
    <property type="evidence" value="ECO:0007669"/>
    <property type="project" value="TreeGrafter"/>
</dbReference>
<keyword evidence="6" id="KW-0547">Nucleotide-binding</keyword>
<dbReference type="GO" id="GO:0005524">
    <property type="term" value="F:ATP binding"/>
    <property type="evidence" value="ECO:0007669"/>
    <property type="project" value="UniProtKB-KW"/>
</dbReference>
<dbReference type="InterPro" id="IPR011527">
    <property type="entry name" value="ABC1_TM_dom"/>
</dbReference>
<name>A0A3M0JWG7_HIRRU</name>
<dbReference type="Gene3D" id="3.40.50.300">
    <property type="entry name" value="P-loop containing nucleotide triphosphate hydrolases"/>
    <property type="match status" value="2"/>
</dbReference>
<dbReference type="CDD" id="cd18578">
    <property type="entry name" value="ABC_6TM_Pgp_ABCB1_D2_like"/>
    <property type="match status" value="1"/>
</dbReference>
<feature type="domain" description="ABC transporter" evidence="14">
    <location>
        <begin position="343"/>
        <end position="579"/>
    </location>
</feature>
<dbReference type="SMART" id="SM00382">
    <property type="entry name" value="AAA"/>
    <property type="match status" value="2"/>
</dbReference>
<feature type="transmembrane region" description="Helical" evidence="13">
    <location>
        <begin position="776"/>
        <end position="796"/>
    </location>
</feature>
<evidence type="ECO:0000256" key="9">
    <source>
        <dbReference type="ARBA" id="ARBA00022989"/>
    </source>
</evidence>
<evidence type="ECO:0000313" key="16">
    <source>
        <dbReference type="EMBL" id="RMC05098.1"/>
    </source>
</evidence>
<dbReference type="FunFam" id="3.40.50.300:FF:000302">
    <property type="entry name" value="ATP-binding cassette subfamily B member 5"/>
    <property type="match status" value="1"/>
</dbReference>
<dbReference type="PROSITE" id="PS50893">
    <property type="entry name" value="ABC_TRANSPORTER_2"/>
    <property type="match status" value="2"/>
</dbReference>
<feature type="domain" description="ABC transporter" evidence="14">
    <location>
        <begin position="978"/>
        <end position="1216"/>
    </location>
</feature>
<keyword evidence="9 13" id="KW-1133">Transmembrane helix</keyword>
<dbReference type="PANTHER" id="PTHR43394:SF20">
    <property type="entry name" value="ATP BINDING CASSETTE SUBFAMILY B MEMBER 5"/>
    <property type="match status" value="1"/>
</dbReference>
<dbReference type="STRING" id="333673.A0A3M0JWG7"/>
<feature type="transmembrane region" description="Helical" evidence="13">
    <location>
        <begin position="722"/>
        <end position="741"/>
    </location>
</feature>
<feature type="region of interest" description="Disordered" evidence="12">
    <location>
        <begin position="1"/>
        <end position="45"/>
    </location>
</feature>
<evidence type="ECO:0000313" key="17">
    <source>
        <dbReference type="Proteomes" id="UP000269221"/>
    </source>
</evidence>
<feature type="transmembrane region" description="Helical" evidence="13">
    <location>
        <begin position="802"/>
        <end position="821"/>
    </location>
</feature>
<evidence type="ECO:0000259" key="15">
    <source>
        <dbReference type="PROSITE" id="PS50929"/>
    </source>
</evidence>
<keyword evidence="11" id="KW-0325">Glycoprotein</keyword>
<feature type="region of interest" description="Disordered" evidence="12">
    <location>
        <begin position="584"/>
        <end position="603"/>
    </location>
</feature>
<evidence type="ECO:0000256" key="13">
    <source>
        <dbReference type="SAM" id="Phobius"/>
    </source>
</evidence>
<dbReference type="OrthoDB" id="6500128at2759"/>
<dbReference type="Gene3D" id="1.20.1560.10">
    <property type="entry name" value="ABC transporter type 1, transmembrane domain"/>
    <property type="match status" value="2"/>
</dbReference>
<dbReference type="SUPFAM" id="SSF90123">
    <property type="entry name" value="ABC transporter transmembrane region"/>
    <property type="match status" value="2"/>
</dbReference>
<feature type="domain" description="ABC transmembrane type-1" evidence="15">
    <location>
        <begin position="125"/>
        <end position="308"/>
    </location>
</feature>
<feature type="transmembrane region" description="Helical" evidence="13">
    <location>
        <begin position="166"/>
        <end position="189"/>
    </location>
</feature>
<dbReference type="PANTHER" id="PTHR43394">
    <property type="entry name" value="ATP-DEPENDENT PERMEASE MDL1, MITOCHONDRIAL"/>
    <property type="match status" value="1"/>
</dbReference>
<dbReference type="CDD" id="cd03249">
    <property type="entry name" value="ABC_MTABC3_MDL1_MDL2"/>
    <property type="match status" value="2"/>
</dbReference>
<dbReference type="CDD" id="cd18577">
    <property type="entry name" value="ABC_6TM_Pgp_ABCB1_D1_like"/>
    <property type="match status" value="1"/>
</dbReference>
<evidence type="ECO:0000256" key="8">
    <source>
        <dbReference type="ARBA" id="ARBA00022967"/>
    </source>
</evidence>